<dbReference type="InterPro" id="IPR036594">
    <property type="entry name" value="Meth_synthase_dom"/>
</dbReference>
<dbReference type="PROSITE" id="PS51332">
    <property type="entry name" value="B12_BINDING"/>
    <property type="match status" value="1"/>
</dbReference>
<dbReference type="SUPFAM" id="SSF52242">
    <property type="entry name" value="Cobalamin (vitamin B12)-binding domain"/>
    <property type="match status" value="1"/>
</dbReference>
<gene>
    <name evidence="4" type="ORF">J3R75_000836</name>
</gene>
<evidence type="ECO:0000259" key="3">
    <source>
        <dbReference type="PROSITE" id="PS51332"/>
    </source>
</evidence>
<dbReference type="InterPro" id="IPR003759">
    <property type="entry name" value="Cbl-bd_cap"/>
</dbReference>
<name>A0AAE4ALW5_9BACT</name>
<dbReference type="GO" id="GO:0046653">
    <property type="term" value="P:tetrahydrofolate metabolic process"/>
    <property type="evidence" value="ECO:0007669"/>
    <property type="project" value="TreeGrafter"/>
</dbReference>
<organism evidence="4 5">
    <name type="scientific">Oligosphaera ethanolica</name>
    <dbReference type="NCBI Taxonomy" id="760260"/>
    <lineage>
        <taxon>Bacteria</taxon>
        <taxon>Pseudomonadati</taxon>
        <taxon>Lentisphaerota</taxon>
        <taxon>Oligosphaeria</taxon>
        <taxon>Oligosphaerales</taxon>
        <taxon>Oligosphaeraceae</taxon>
        <taxon>Oligosphaera</taxon>
    </lineage>
</organism>
<dbReference type="Pfam" id="PF02310">
    <property type="entry name" value="B12-binding"/>
    <property type="match status" value="1"/>
</dbReference>
<dbReference type="PANTHER" id="PTHR45833:SF1">
    <property type="entry name" value="METHIONINE SYNTHASE"/>
    <property type="match status" value="1"/>
</dbReference>
<dbReference type="GO" id="GO:0050667">
    <property type="term" value="P:homocysteine metabolic process"/>
    <property type="evidence" value="ECO:0007669"/>
    <property type="project" value="TreeGrafter"/>
</dbReference>
<dbReference type="PANTHER" id="PTHR45833">
    <property type="entry name" value="METHIONINE SYNTHASE"/>
    <property type="match status" value="1"/>
</dbReference>
<dbReference type="GO" id="GO:0031419">
    <property type="term" value="F:cobalamin binding"/>
    <property type="evidence" value="ECO:0007669"/>
    <property type="project" value="InterPro"/>
</dbReference>
<evidence type="ECO:0000256" key="1">
    <source>
        <dbReference type="ARBA" id="ARBA00022723"/>
    </source>
</evidence>
<accession>A0AAE4ALW5</accession>
<sequence length="223" mass="24891">MISLTQKTQKAFLEALLHGDRLLSSQIATELADSPEAIKALYEDVVKESMYRIGQLWENGEISVASEHVASAIVEGVLNELYARVVSGQRTERTVVAACVEEEKHQIGIKMVADVFEMHGWNVYFLGADVPCDELIRFMQGVKPDVLALSLSIYFHLPMLEKMLVKIRDVFPALPILVGGQAFRYGGREVLSQYAGVDYAGNLAELEEWLTHRGEHGQDRLGE</sequence>
<dbReference type="Pfam" id="PF02607">
    <property type="entry name" value="B12-binding_2"/>
    <property type="match status" value="1"/>
</dbReference>
<dbReference type="GO" id="GO:0046872">
    <property type="term" value="F:metal ion binding"/>
    <property type="evidence" value="ECO:0007669"/>
    <property type="project" value="UniProtKB-KW"/>
</dbReference>
<dbReference type="RefSeq" id="WP_307260064.1">
    <property type="nucleotide sequence ID" value="NZ_JAUSVL010000001.1"/>
</dbReference>
<dbReference type="GO" id="GO:0005829">
    <property type="term" value="C:cytosol"/>
    <property type="evidence" value="ECO:0007669"/>
    <property type="project" value="TreeGrafter"/>
</dbReference>
<evidence type="ECO:0000313" key="4">
    <source>
        <dbReference type="EMBL" id="MDQ0288729.1"/>
    </source>
</evidence>
<comment type="caution">
    <text evidence="4">The sequence shown here is derived from an EMBL/GenBank/DDBJ whole genome shotgun (WGS) entry which is preliminary data.</text>
</comment>
<keyword evidence="1" id="KW-0479">Metal-binding</keyword>
<protein>
    <submittedName>
        <fullName evidence="4">Methanogenic corrinoid protein MtbC1</fullName>
    </submittedName>
</protein>
<dbReference type="CDD" id="cd02065">
    <property type="entry name" value="B12-binding_like"/>
    <property type="match status" value="1"/>
</dbReference>
<keyword evidence="5" id="KW-1185">Reference proteome</keyword>
<dbReference type="Proteomes" id="UP001238163">
    <property type="component" value="Unassembled WGS sequence"/>
</dbReference>
<feature type="domain" description="B12-binding" evidence="3">
    <location>
        <begin position="92"/>
        <end position="220"/>
    </location>
</feature>
<keyword evidence="2" id="KW-0170">Cobalt</keyword>
<dbReference type="Gene3D" id="1.10.1240.10">
    <property type="entry name" value="Methionine synthase domain"/>
    <property type="match status" value="1"/>
</dbReference>
<dbReference type="InterPro" id="IPR006158">
    <property type="entry name" value="Cobalamin-bd"/>
</dbReference>
<proteinExistence type="predicted"/>
<evidence type="ECO:0000313" key="5">
    <source>
        <dbReference type="Proteomes" id="UP001238163"/>
    </source>
</evidence>
<dbReference type="GO" id="GO:0008705">
    <property type="term" value="F:methionine synthase activity"/>
    <property type="evidence" value="ECO:0007669"/>
    <property type="project" value="TreeGrafter"/>
</dbReference>
<dbReference type="AlphaFoldDB" id="A0AAE4ALW5"/>
<dbReference type="InterPro" id="IPR036724">
    <property type="entry name" value="Cobalamin-bd_sf"/>
</dbReference>
<dbReference type="EMBL" id="JAUSVL010000001">
    <property type="protein sequence ID" value="MDQ0288729.1"/>
    <property type="molecule type" value="Genomic_DNA"/>
</dbReference>
<dbReference type="Gene3D" id="3.40.50.280">
    <property type="entry name" value="Cobalamin-binding domain"/>
    <property type="match status" value="1"/>
</dbReference>
<dbReference type="InterPro" id="IPR050554">
    <property type="entry name" value="Met_Synthase/Corrinoid"/>
</dbReference>
<reference evidence="4" key="1">
    <citation type="submission" date="2023-07" db="EMBL/GenBank/DDBJ databases">
        <title>Genomic Encyclopedia of Type Strains, Phase IV (KMG-IV): sequencing the most valuable type-strain genomes for metagenomic binning, comparative biology and taxonomic classification.</title>
        <authorList>
            <person name="Goeker M."/>
        </authorList>
    </citation>
    <scope>NUCLEOTIDE SEQUENCE</scope>
    <source>
        <strain evidence="4">DSM 24202</strain>
    </source>
</reference>
<evidence type="ECO:0000256" key="2">
    <source>
        <dbReference type="ARBA" id="ARBA00023285"/>
    </source>
</evidence>